<accession>A0A9P5XWA1</accession>
<comment type="caution">
    <text evidence="2">The sequence shown here is derived from an EMBL/GenBank/DDBJ whole genome shotgun (WGS) entry which is preliminary data.</text>
</comment>
<reference evidence="2" key="1">
    <citation type="submission" date="2020-11" db="EMBL/GenBank/DDBJ databases">
        <authorList>
            <consortium name="DOE Joint Genome Institute"/>
            <person name="Ahrendt S."/>
            <person name="Riley R."/>
            <person name="Andreopoulos W."/>
            <person name="Labutti K."/>
            <person name="Pangilinan J."/>
            <person name="Ruiz-Duenas F.J."/>
            <person name="Barrasa J.M."/>
            <person name="Sanchez-Garcia M."/>
            <person name="Camarero S."/>
            <person name="Miyauchi S."/>
            <person name="Serrano A."/>
            <person name="Linde D."/>
            <person name="Babiker R."/>
            <person name="Drula E."/>
            <person name="Ayuso-Fernandez I."/>
            <person name="Pacheco R."/>
            <person name="Padilla G."/>
            <person name="Ferreira P."/>
            <person name="Barriuso J."/>
            <person name="Kellner H."/>
            <person name="Castanera R."/>
            <person name="Alfaro M."/>
            <person name="Ramirez L."/>
            <person name="Pisabarro A.G."/>
            <person name="Kuo A."/>
            <person name="Tritt A."/>
            <person name="Lipzen A."/>
            <person name="He G."/>
            <person name="Yan M."/>
            <person name="Ng V."/>
            <person name="Cullen D."/>
            <person name="Martin F."/>
            <person name="Rosso M.-N."/>
            <person name="Henrissat B."/>
            <person name="Hibbett D."/>
            <person name="Martinez A.T."/>
            <person name="Grigoriev I.V."/>
        </authorList>
    </citation>
    <scope>NUCLEOTIDE SEQUENCE</scope>
    <source>
        <strain evidence="2">CBS 247.69</strain>
    </source>
</reference>
<protein>
    <submittedName>
        <fullName evidence="2">Uncharacterized protein</fullName>
    </submittedName>
</protein>
<dbReference type="Proteomes" id="UP000807353">
    <property type="component" value="Unassembled WGS sequence"/>
</dbReference>
<evidence type="ECO:0000313" key="3">
    <source>
        <dbReference type="Proteomes" id="UP000807353"/>
    </source>
</evidence>
<evidence type="ECO:0000313" key="2">
    <source>
        <dbReference type="EMBL" id="KAF9457737.1"/>
    </source>
</evidence>
<proteinExistence type="predicted"/>
<sequence>MQRAWVLWGVECRHSTAEGIGSGLMKLQGVCGMKSWSGVNWMTGGGMSEVEIGGVDDEVDRRGEDVVHLCYAKCSCCEGDRLELRGDGSRMTRIKITSLMKEEEGRHRSEPGEILYIGPSPGPRAQVSTIRKQAASHAPSANFQNRKRRKIGVKKNHNEKGEEGVGVRFRAPEARRVLNGESDSDRFCARGGMEPAKGGEMVMVGLPTMHHLRTAIRNQETGSADITGGRNRRGKKETSL</sequence>
<dbReference type="AlphaFoldDB" id="A0A9P5XWA1"/>
<feature type="compositionally biased region" description="Basic residues" evidence="1">
    <location>
        <begin position="230"/>
        <end position="240"/>
    </location>
</feature>
<name>A0A9P5XWA1_9AGAR</name>
<dbReference type="EMBL" id="MU150360">
    <property type="protein sequence ID" value="KAF9457737.1"/>
    <property type="molecule type" value="Genomic_DNA"/>
</dbReference>
<evidence type="ECO:0000256" key="1">
    <source>
        <dbReference type="SAM" id="MobiDB-lite"/>
    </source>
</evidence>
<organism evidence="2 3">
    <name type="scientific">Collybia nuda</name>
    <dbReference type="NCBI Taxonomy" id="64659"/>
    <lineage>
        <taxon>Eukaryota</taxon>
        <taxon>Fungi</taxon>
        <taxon>Dikarya</taxon>
        <taxon>Basidiomycota</taxon>
        <taxon>Agaricomycotina</taxon>
        <taxon>Agaricomycetes</taxon>
        <taxon>Agaricomycetidae</taxon>
        <taxon>Agaricales</taxon>
        <taxon>Tricholomatineae</taxon>
        <taxon>Clitocybaceae</taxon>
        <taxon>Collybia</taxon>
    </lineage>
</organism>
<feature type="region of interest" description="Disordered" evidence="1">
    <location>
        <begin position="217"/>
        <end position="240"/>
    </location>
</feature>
<gene>
    <name evidence="2" type="ORF">BDZ94DRAFT_1240534</name>
</gene>
<keyword evidence="3" id="KW-1185">Reference proteome</keyword>